<dbReference type="SUPFAM" id="SSF117281">
    <property type="entry name" value="Kelch motif"/>
    <property type="match status" value="1"/>
</dbReference>
<gene>
    <name evidence="3" type="ORF">B1A_12262</name>
</gene>
<dbReference type="AlphaFoldDB" id="T1BHY0"/>
<keyword evidence="2" id="KW-0677">Repeat</keyword>
<evidence type="ECO:0000256" key="2">
    <source>
        <dbReference type="ARBA" id="ARBA00022737"/>
    </source>
</evidence>
<dbReference type="PANTHER" id="PTHR46647">
    <property type="entry name" value="RAB9 EFFECTOR PROTEIN WITH KELCH MOTIFS"/>
    <property type="match status" value="1"/>
</dbReference>
<keyword evidence="1" id="KW-0880">Kelch repeat</keyword>
<evidence type="ECO:0000313" key="3">
    <source>
        <dbReference type="EMBL" id="EQD53750.1"/>
    </source>
</evidence>
<feature type="non-terminal residue" evidence="3">
    <location>
        <position position="222"/>
    </location>
</feature>
<dbReference type="InterPro" id="IPR015915">
    <property type="entry name" value="Kelch-typ_b-propeller"/>
</dbReference>
<accession>T1BHY0</accession>
<dbReference type="Pfam" id="PF24681">
    <property type="entry name" value="Kelch_KLHDC2_KLHL20_DRC7"/>
    <property type="match status" value="1"/>
</dbReference>
<comment type="caution">
    <text evidence="3">The sequence shown here is derived from an EMBL/GenBank/DDBJ whole genome shotgun (WGS) entry which is preliminary data.</text>
</comment>
<reference evidence="3" key="2">
    <citation type="journal article" date="2014" name="ISME J.">
        <title>Microbial stratification in low pH oxic and suboxic macroscopic growths along an acid mine drainage.</title>
        <authorList>
            <person name="Mendez-Garcia C."/>
            <person name="Mesa V."/>
            <person name="Sprenger R.R."/>
            <person name="Richter M."/>
            <person name="Diez M.S."/>
            <person name="Solano J."/>
            <person name="Bargiela R."/>
            <person name="Golyshina O.V."/>
            <person name="Manteca A."/>
            <person name="Ramos J.L."/>
            <person name="Gallego J.R."/>
            <person name="Llorente I."/>
            <person name="Martins Dos Santos V.A."/>
            <person name="Jensen O.N."/>
            <person name="Pelaez A.I."/>
            <person name="Sanchez J."/>
            <person name="Ferrer M."/>
        </authorList>
    </citation>
    <scope>NUCLEOTIDE SEQUENCE</scope>
</reference>
<evidence type="ECO:0000256" key="1">
    <source>
        <dbReference type="ARBA" id="ARBA00022441"/>
    </source>
</evidence>
<name>T1BHY0_9ZZZZ</name>
<dbReference type="Gene3D" id="2.120.10.80">
    <property type="entry name" value="Kelch-type beta propeller"/>
    <property type="match status" value="1"/>
</dbReference>
<dbReference type="PANTHER" id="PTHR46647:SF1">
    <property type="entry name" value="RAB9 EFFECTOR PROTEIN WITH KELCH MOTIFS"/>
    <property type="match status" value="1"/>
</dbReference>
<organism evidence="3">
    <name type="scientific">mine drainage metagenome</name>
    <dbReference type="NCBI Taxonomy" id="410659"/>
    <lineage>
        <taxon>unclassified sequences</taxon>
        <taxon>metagenomes</taxon>
        <taxon>ecological metagenomes</taxon>
    </lineage>
</organism>
<proteinExistence type="predicted"/>
<reference evidence="3" key="1">
    <citation type="submission" date="2013-08" db="EMBL/GenBank/DDBJ databases">
        <authorList>
            <person name="Mendez C."/>
            <person name="Richter M."/>
            <person name="Ferrer M."/>
            <person name="Sanchez J."/>
        </authorList>
    </citation>
    <scope>NUCLEOTIDE SEQUENCE</scope>
</reference>
<feature type="non-terminal residue" evidence="3">
    <location>
        <position position="1"/>
    </location>
</feature>
<sequence>GVDSSATYLNDTWLYNGTSWIQESPSTIPPVRLQASMSYYANSTQLIMFGGFNGSTYLNDTWNWVNTSSTGWAALSPATSPSGRSAYSMAYYTPGNYLLLFGGQNGAGSLNDTWTWNGTTWTQINISVNPSLDVNSTVLYNSATSQLYTFGNTTANTFDSFLFSTISQGGVGGTGGAVSTSTWGYQGSNGVNGSNGSSSVGGFGGAGAAEGGAGSYGYPFGI</sequence>
<dbReference type="EMBL" id="AUZX01008884">
    <property type="protein sequence ID" value="EQD53750.1"/>
    <property type="molecule type" value="Genomic_DNA"/>
</dbReference>
<protein>
    <submittedName>
        <fullName evidence="3">Uncharacterized protein</fullName>
    </submittedName>
</protein>
<dbReference type="InterPro" id="IPR052124">
    <property type="entry name" value="Rab9_kelch_effector"/>
</dbReference>